<dbReference type="Gene3D" id="3.30.559.10">
    <property type="entry name" value="Chloramphenicol acetyltransferase-like domain"/>
    <property type="match status" value="2"/>
</dbReference>
<keyword evidence="6" id="KW-0547">Nucleotide-binding</keyword>
<dbReference type="PANTHER" id="PTHR45527:SF1">
    <property type="entry name" value="FATTY ACID SYNTHASE"/>
    <property type="match status" value="1"/>
</dbReference>
<dbReference type="Gene3D" id="2.30.38.10">
    <property type="entry name" value="Luciferase, Domain 3"/>
    <property type="match status" value="2"/>
</dbReference>
<dbReference type="Pfam" id="PF13193">
    <property type="entry name" value="AMP-binding_C"/>
    <property type="match status" value="2"/>
</dbReference>
<organism evidence="10 11">
    <name type="scientific">Bacillus cereus VD196</name>
    <dbReference type="NCBI Taxonomy" id="1053243"/>
    <lineage>
        <taxon>Bacteria</taxon>
        <taxon>Bacillati</taxon>
        <taxon>Bacillota</taxon>
        <taxon>Bacilli</taxon>
        <taxon>Bacillales</taxon>
        <taxon>Bacillaceae</taxon>
        <taxon>Bacillus</taxon>
        <taxon>Bacillus cereus group</taxon>
    </lineage>
</organism>
<dbReference type="NCBIfam" id="NF003417">
    <property type="entry name" value="PRK04813.1"/>
    <property type="match status" value="2"/>
</dbReference>
<dbReference type="Pfam" id="PF07993">
    <property type="entry name" value="NAD_binding_4"/>
    <property type="match status" value="1"/>
</dbReference>
<dbReference type="Gene3D" id="3.30.559.30">
    <property type="entry name" value="Nonribosomal peptide synthetase, condensation domain"/>
    <property type="match status" value="2"/>
</dbReference>
<dbReference type="FunFam" id="3.30.300.30:FF:000015">
    <property type="entry name" value="Nonribosomal peptide synthase SidD"/>
    <property type="match status" value="1"/>
</dbReference>
<evidence type="ECO:0000313" key="10">
    <source>
        <dbReference type="EMBL" id="EOO58573.1"/>
    </source>
</evidence>
<dbReference type="GO" id="GO:0005737">
    <property type="term" value="C:cytoplasm"/>
    <property type="evidence" value="ECO:0007669"/>
    <property type="project" value="TreeGrafter"/>
</dbReference>
<dbReference type="GO" id="GO:0031177">
    <property type="term" value="F:phosphopantetheine binding"/>
    <property type="evidence" value="ECO:0007669"/>
    <property type="project" value="TreeGrafter"/>
</dbReference>
<keyword evidence="8" id="KW-0045">Antibiotic biosynthesis</keyword>
<dbReference type="InterPro" id="IPR010080">
    <property type="entry name" value="Thioester_reductase-like_dom"/>
</dbReference>
<evidence type="ECO:0000259" key="9">
    <source>
        <dbReference type="PROSITE" id="PS50075"/>
    </source>
</evidence>
<dbReference type="GO" id="GO:0043041">
    <property type="term" value="P:amino acid activation for nonribosomal peptide biosynthetic process"/>
    <property type="evidence" value="ECO:0007669"/>
    <property type="project" value="TreeGrafter"/>
</dbReference>
<dbReference type="FunFam" id="3.40.50.12780:FF:000012">
    <property type="entry name" value="Non-ribosomal peptide synthetase"/>
    <property type="match status" value="2"/>
</dbReference>
<dbReference type="PANTHER" id="PTHR45527">
    <property type="entry name" value="NONRIBOSOMAL PEPTIDE SYNTHETASE"/>
    <property type="match status" value="1"/>
</dbReference>
<dbReference type="InterPro" id="IPR023213">
    <property type="entry name" value="CAT-like_dom_sf"/>
</dbReference>
<feature type="domain" description="Carrier" evidence="9">
    <location>
        <begin position="1031"/>
        <end position="1108"/>
    </location>
</feature>
<protein>
    <submittedName>
        <fullName evidence="10">Amino acid adenylation domain-containing protein</fullName>
    </submittedName>
</protein>
<keyword evidence="4" id="KW-0597">Phosphoprotein</keyword>
<reference evidence="10 11" key="1">
    <citation type="submission" date="2012-12" db="EMBL/GenBank/DDBJ databases">
        <title>The Genome Sequence of Bacillus cereus VD196.</title>
        <authorList>
            <consortium name="The Broad Institute Genome Sequencing Platform"/>
            <consortium name="The Broad Institute Genome Sequencing Center for Infectious Disease"/>
            <person name="Feldgarden M."/>
            <person name="Van der Auwera G.A."/>
            <person name="Mahillon J."/>
            <person name="Duprez V."/>
            <person name="Timmery S."/>
            <person name="Mattelet C."/>
            <person name="Dierick K."/>
            <person name="Sun M."/>
            <person name="Yu Z."/>
            <person name="Zhu L."/>
            <person name="Hu X."/>
            <person name="Shank E.B."/>
            <person name="Swiecicka I."/>
            <person name="Hansen B.M."/>
            <person name="Andrup L."/>
            <person name="Walker B."/>
            <person name="Young S.K."/>
            <person name="Zeng Q."/>
            <person name="Gargeya S."/>
            <person name="Fitzgerald M."/>
            <person name="Haas B."/>
            <person name="Abouelleil A."/>
            <person name="Alvarado L."/>
            <person name="Arachchi H.M."/>
            <person name="Berlin A.M."/>
            <person name="Chapman S.B."/>
            <person name="Dewar J."/>
            <person name="Goldberg J."/>
            <person name="Griggs A."/>
            <person name="Gujja S."/>
            <person name="Hansen M."/>
            <person name="Howarth C."/>
            <person name="Imamovic A."/>
            <person name="Larimer J."/>
            <person name="McCowan C."/>
            <person name="Murphy C."/>
            <person name="Neiman D."/>
            <person name="Pearson M."/>
            <person name="Priest M."/>
            <person name="Roberts A."/>
            <person name="Saif S."/>
            <person name="Shea T."/>
            <person name="Sisk P."/>
            <person name="Sykes S."/>
            <person name="Wortman J."/>
            <person name="Nusbaum C."/>
            <person name="Birren B."/>
        </authorList>
    </citation>
    <scope>NUCLEOTIDE SEQUENCE [LARGE SCALE GENOMIC DNA]</scope>
    <source>
        <strain evidence="10 11">VD196</strain>
    </source>
</reference>
<dbReference type="InterPro" id="IPR045851">
    <property type="entry name" value="AMP-bd_C_sf"/>
</dbReference>
<evidence type="ECO:0000256" key="8">
    <source>
        <dbReference type="ARBA" id="ARBA00023194"/>
    </source>
</evidence>
<dbReference type="Proteomes" id="UP000014023">
    <property type="component" value="Unassembled WGS sequence"/>
</dbReference>
<dbReference type="InterPro" id="IPR000873">
    <property type="entry name" value="AMP-dep_synth/lig_dom"/>
</dbReference>
<dbReference type="InterPro" id="IPR010071">
    <property type="entry name" value="AA_adenyl_dom"/>
</dbReference>
<dbReference type="InterPro" id="IPR001242">
    <property type="entry name" value="Condensation_dom"/>
</dbReference>
<evidence type="ECO:0000256" key="6">
    <source>
        <dbReference type="ARBA" id="ARBA00022741"/>
    </source>
</evidence>
<dbReference type="PROSITE" id="PS50075">
    <property type="entry name" value="CARRIER"/>
    <property type="match status" value="2"/>
</dbReference>
<sequence length="2580" mass="299079">MYPNLRPRSVISNESSFGKIEHVEQGNKQTLHSFIRFWQRRNMQRFTTNKPSEAISEKQYDTTENQKLLWLANQIEVAEGIYNEPVSIQIKGNLNQKRLKKSLQYIVKKHEALQMNFVSTPNGLKQIKRDQSNIEMDFYDLSVYPLPEKTRILDTFLESILHKRFDLTSDTLYRFQLYRLATDEYLLHMVFYHIIFDGWSLGLFLQDLEQSYSLQEPFDTTNHQNMHVYKEVLQKHRNYIGTDNYMLSKEYWEEKLRDTLPWSAFPTKHKGMLVPSYRMEAFQRVINPIFVKFVKQYAKKNQVSTYRVWLSMYLILLHQMTNQTDLTVEIPINIRSRDNKEQNVFGYFVNTVPLRIQFATDETFSELVQKTSAAVQEILIHQNYPLHHFIHTPAQKKEVTNNSLCSTAFNMVKLPSFKLGNLETKLLTHQKRVSNLDMVWRLVQNQEDVLNLEIDFNSSKYDETDIQSLMDRFQYLIQLLLQNSEIPLYNLDFLLPEEKTIYQNLNDTKLLLPSYHSIQERFYKQVQSRPEAIAISTEHNRYTYQDINQRSNQVAHRLLKLGLQKQERVAIFLDRSVESIIAMLGVLKAGGTYVPIDVQYPPERIQYMLQDSQAKVLITKIGIQKKIACYQKHTITIEDVFMSLSIQDIPNQNRVEDAAYMIYTSGSTGNPKGTLLKHEGVLNLVEWRSRTFQITENDIVSQFYSHSFDSSVSEIFSALLTGARLHLLNEEQRFSTQAYCKAISTYHITLSDVATAFFNQLATELSDAQLQQLHSLRVLSMGGEAASAASIRNWQLKLKDTVLLINEYGPTETTVSSLYYPISKQEPSDSTHVPIGKPIANTNIYILNEHLQMCPIGVVGELYIESVGTAIGYHRQPERTAQSFVSHPFSIEPSARLYRTGDLVRLSQAGYVEYMGRRDRQVKIRGYRIELEEIEERLLQHPFVQQAVATIYQNENEQTQLLAFYKAIENKNISTRELQEFLSKSLPDFMLPRTIQCIEDFPLTPSGKIDQKALISVFQAGEIHQDAAVVPPHTHTENQLQQIWGEILSKKTESISTEDDFFAIGGHSLLTVQLINRIEAQLYVKINFKDVYQYRTIQTCSTYIDQVRPIEHKNPIERVPEQPYYSLSNAQQRIWFLYQQHPKYRTYDIPMQVHIQPGIQAALLKQALEEMIKRHDIFRTRFIEKDGEPMQCVQEELNLIFHEVDIQQIEKKQQEAYRLASIQKIDHTAFNLEQGPLFRTVLFTENKDCSWLYINFHHIIMDEWSLQRFLQEVFSIYEELFEHGVVPFIQPAMRYIDYVAWQNQQLAIGAWEHEKQYWKETLQDVSSLALPLDHIRPSLASHRGDAFSTKLNKKDASALKQLAKQEQLSLYMLLFTAYTHFLQQISGQQDFVVGTPVTGRQHEAFEDIQGFFVNTVAIRVQTNGVSTMEELCTRVTERCLLAFQHQDYPFDQIIQDITPERGENNNPIFSTMFSYQQDAVQKHLPYQYQIYPVQTNISKFDLSLACEEMNDEILFHFEYASDLFERVTISRFMKQFVRTLQVVIHHFKTPFSEVELLPETDHMLYQQLNDTELVLPSYQSIQERFCDQVHRRSEAIAISTEHNKYTYQEMNQRSNQVAHGLLQLGLQKQERVAIFLERSVESIIAILGVLKAGGTYVPIDVKYPFERIQYILQDSQAKIMITNRERQQEVTCYQGHMIIMGDVFKSASVQDIPNQNSVEDAAYMIYTSGSTGNPKGTLLKHNGVLNLVEWRSRTFQITENDILSQFYSHSFDSSVSEIFSALLTGARLHLLNDEQRFSAQAYCKAISTNRITITDVATAFFNQLATELSDTQIQQLHPLRVLSMGGEAASAESIRSWQSKLKDSVLLVNEYGPTETTVSALYYPIVKQMPSDRTHVPIGKPIANTRIYIFNEYLQLCPIGVIGELYIESIGTAIGYHHQPERTAQSFVSHPFSTEPSARLYRTGDLVRLSQEGDVEYMGRRDRQVKIRGYRIELGEIEDSLIKEPRIQQAVVLLQEEKQELHAYFTISDTETIDIEEVYNHASRLLPKYMVPKGYVCVKEIPVTPNGKIDVVQLAKQYPVDYRKQKNSLRPITETQILLATVWEEVLGIEQIGLQDDFFALGGHSLKIMPTLVKLKPHFPTLHIQDFFQYRTIEKLAKKIEKDTQHRTIETSTNDQNSIETQGMQQPKVIRKQSVPLQISKHYPQCVLLTGVTGFLGAHVLEQLLTLPNTRIYCLARSQHGESVEQRVMEKMKFYFDETTLKQMKHRVQVIEGDLSEIHVGLTAEMQKTLLRNIDTIIHCGGDVRHYGDRDHFQEVNVESTRYLLQMSKKAGIRFHYISTVSIAGHRPDDSASFMFSEQDFDRGQQVENVYVESKFLAEKLVREAMKEGVPATVYRVGNLVGRTQDGKFQQNIEGNAFYRLIKALFLLQKAPDFSTHIDLVPIDFGSKAIVELACIEQSKGETFHICNPIQLEWKQFISYLQQAGYLIDIVQGTKFMNLFTNHTLTEEQMHALEMLLPVLEETDKYVEAIVTSQHTEEFLKALDIECEHPNQEWISKLISYGETIDFFPKKVYHYSPIHR</sequence>
<dbReference type="Gene3D" id="3.40.50.980">
    <property type="match status" value="4"/>
</dbReference>
<dbReference type="SUPFAM" id="SSF52777">
    <property type="entry name" value="CoA-dependent acyltransferases"/>
    <property type="match status" value="4"/>
</dbReference>
<dbReference type="SUPFAM" id="SSF47336">
    <property type="entry name" value="ACP-like"/>
    <property type="match status" value="2"/>
</dbReference>
<dbReference type="InterPro" id="IPR009081">
    <property type="entry name" value="PP-bd_ACP"/>
</dbReference>
<dbReference type="GO" id="GO:0008610">
    <property type="term" value="P:lipid biosynthetic process"/>
    <property type="evidence" value="ECO:0007669"/>
    <property type="project" value="UniProtKB-ARBA"/>
</dbReference>
<dbReference type="GO" id="GO:0017000">
    <property type="term" value="P:antibiotic biosynthetic process"/>
    <property type="evidence" value="ECO:0007669"/>
    <property type="project" value="UniProtKB-KW"/>
</dbReference>
<comment type="caution">
    <text evidence="10">The sequence shown here is derived from an EMBL/GenBank/DDBJ whole genome shotgun (WGS) entry which is preliminary data.</text>
</comment>
<dbReference type="CDD" id="cd05930">
    <property type="entry name" value="A_NRPS"/>
    <property type="match status" value="2"/>
</dbReference>
<evidence type="ECO:0000256" key="2">
    <source>
        <dbReference type="ARBA" id="ARBA00006432"/>
    </source>
</evidence>
<dbReference type="EMBL" id="AHFL01000086">
    <property type="protein sequence ID" value="EOO58573.1"/>
    <property type="molecule type" value="Genomic_DNA"/>
</dbReference>
<accession>A0A9W5PXS9</accession>
<dbReference type="SUPFAM" id="SSF51735">
    <property type="entry name" value="NAD(P)-binding Rossmann-fold domains"/>
    <property type="match status" value="1"/>
</dbReference>
<evidence type="ECO:0000256" key="1">
    <source>
        <dbReference type="ARBA" id="ARBA00001957"/>
    </source>
</evidence>
<dbReference type="NCBIfam" id="TIGR01746">
    <property type="entry name" value="Thioester-redct"/>
    <property type="match status" value="1"/>
</dbReference>
<dbReference type="Pfam" id="PF00501">
    <property type="entry name" value="AMP-binding"/>
    <property type="match status" value="2"/>
</dbReference>
<evidence type="ECO:0000256" key="4">
    <source>
        <dbReference type="ARBA" id="ARBA00022553"/>
    </source>
</evidence>
<dbReference type="SUPFAM" id="SSF56801">
    <property type="entry name" value="Acetyl-CoA synthetase-like"/>
    <property type="match status" value="2"/>
</dbReference>
<dbReference type="Pfam" id="PF00550">
    <property type="entry name" value="PP-binding"/>
    <property type="match status" value="2"/>
</dbReference>
<dbReference type="Pfam" id="PF00668">
    <property type="entry name" value="Condensation"/>
    <property type="match status" value="2"/>
</dbReference>
<dbReference type="FunFam" id="3.40.50.980:FF:000001">
    <property type="entry name" value="Non-ribosomal peptide synthetase"/>
    <property type="match status" value="2"/>
</dbReference>
<comment type="cofactor">
    <cofactor evidence="1">
        <name>pantetheine 4'-phosphate</name>
        <dbReference type="ChEBI" id="CHEBI:47942"/>
    </cofactor>
</comment>
<dbReference type="NCBIfam" id="TIGR01733">
    <property type="entry name" value="AA-adenyl-dom"/>
    <property type="match status" value="2"/>
</dbReference>
<dbReference type="InterPro" id="IPR020845">
    <property type="entry name" value="AMP-binding_CS"/>
</dbReference>
<comment type="similarity">
    <text evidence="2">Belongs to the ATP-dependent AMP-binding enzyme family.</text>
</comment>
<keyword evidence="5" id="KW-0436">Ligase</keyword>
<dbReference type="Gene3D" id="1.10.1200.10">
    <property type="entry name" value="ACP-like"/>
    <property type="match status" value="2"/>
</dbReference>
<dbReference type="InterPro" id="IPR036736">
    <property type="entry name" value="ACP-like_sf"/>
</dbReference>
<evidence type="ECO:0000256" key="5">
    <source>
        <dbReference type="ARBA" id="ARBA00022598"/>
    </source>
</evidence>
<dbReference type="PROSITE" id="PS00012">
    <property type="entry name" value="PHOSPHOPANTETHEINE"/>
    <property type="match status" value="1"/>
</dbReference>
<name>A0A9W5PXS9_BACCE</name>
<keyword evidence="7" id="KW-0067">ATP-binding</keyword>
<evidence type="ECO:0000313" key="11">
    <source>
        <dbReference type="Proteomes" id="UP000014023"/>
    </source>
</evidence>
<dbReference type="InterPro" id="IPR013120">
    <property type="entry name" value="FAR_NAD-bd"/>
</dbReference>
<proteinExistence type="inferred from homology"/>
<evidence type="ECO:0000256" key="7">
    <source>
        <dbReference type="ARBA" id="ARBA00022840"/>
    </source>
</evidence>
<dbReference type="InterPro" id="IPR036291">
    <property type="entry name" value="NAD(P)-bd_dom_sf"/>
</dbReference>
<dbReference type="GO" id="GO:0016874">
    <property type="term" value="F:ligase activity"/>
    <property type="evidence" value="ECO:0007669"/>
    <property type="project" value="UniProtKB-KW"/>
</dbReference>
<evidence type="ECO:0000256" key="3">
    <source>
        <dbReference type="ARBA" id="ARBA00022450"/>
    </source>
</evidence>
<dbReference type="InterPro" id="IPR006162">
    <property type="entry name" value="Ppantetheine_attach_site"/>
</dbReference>
<feature type="domain" description="Carrier" evidence="9">
    <location>
        <begin position="2090"/>
        <end position="2164"/>
    </location>
</feature>
<dbReference type="GO" id="GO:0044550">
    <property type="term" value="P:secondary metabolite biosynthetic process"/>
    <property type="evidence" value="ECO:0007669"/>
    <property type="project" value="TreeGrafter"/>
</dbReference>
<dbReference type="PROSITE" id="PS00455">
    <property type="entry name" value="AMP_BINDING"/>
    <property type="match status" value="2"/>
</dbReference>
<dbReference type="CDD" id="cd05235">
    <property type="entry name" value="SDR_e1"/>
    <property type="match status" value="1"/>
</dbReference>
<dbReference type="Gene3D" id="3.40.50.720">
    <property type="entry name" value="NAD(P)-binding Rossmann-like Domain"/>
    <property type="match status" value="1"/>
</dbReference>
<dbReference type="CDD" id="cd19531">
    <property type="entry name" value="LCL_NRPS-like"/>
    <property type="match status" value="1"/>
</dbReference>
<dbReference type="GO" id="GO:0005524">
    <property type="term" value="F:ATP binding"/>
    <property type="evidence" value="ECO:0007669"/>
    <property type="project" value="UniProtKB-KW"/>
</dbReference>
<dbReference type="InterPro" id="IPR025110">
    <property type="entry name" value="AMP-bd_C"/>
</dbReference>
<gene>
    <name evidence="10" type="ORF">IKE_06258</name>
</gene>
<keyword evidence="3" id="KW-0596">Phosphopantetheine</keyword>
<dbReference type="Gene3D" id="3.30.300.30">
    <property type="match status" value="2"/>
</dbReference>